<dbReference type="InterPro" id="IPR013750">
    <property type="entry name" value="GHMP_kinase_C_dom"/>
</dbReference>
<dbReference type="Pfam" id="PF08544">
    <property type="entry name" value="GHMP_kinases_C"/>
    <property type="match status" value="1"/>
</dbReference>
<dbReference type="GO" id="GO:0005524">
    <property type="term" value="F:ATP binding"/>
    <property type="evidence" value="ECO:0007669"/>
    <property type="project" value="UniProtKB-UniRule"/>
</dbReference>
<proteinExistence type="inferred from homology"/>
<dbReference type="InterPro" id="IPR014721">
    <property type="entry name" value="Ribsml_uS5_D2-typ_fold_subgr"/>
</dbReference>
<dbReference type="GO" id="GO:0005829">
    <property type="term" value="C:cytosol"/>
    <property type="evidence" value="ECO:0007669"/>
    <property type="project" value="TreeGrafter"/>
</dbReference>
<dbReference type="InterPro" id="IPR020568">
    <property type="entry name" value="Ribosomal_Su5_D2-typ_SF"/>
</dbReference>
<dbReference type="GO" id="GO:0006012">
    <property type="term" value="P:galactose metabolic process"/>
    <property type="evidence" value="ECO:0007669"/>
    <property type="project" value="UniProtKB-UniRule"/>
</dbReference>
<evidence type="ECO:0000256" key="4">
    <source>
        <dbReference type="ARBA" id="ARBA00022723"/>
    </source>
</evidence>
<keyword evidence="9 11" id="KW-0299">Galactose metabolism</keyword>
<dbReference type="PIRSF" id="PIRSF000530">
    <property type="entry name" value="Galactokinase"/>
    <property type="match status" value="1"/>
</dbReference>
<keyword evidence="2 11" id="KW-0963">Cytoplasm</keyword>
<dbReference type="HAMAP" id="MF_00246">
    <property type="entry name" value="Galactokinase"/>
    <property type="match status" value="1"/>
</dbReference>
<feature type="binding site" evidence="11">
    <location>
        <position position="223"/>
    </location>
    <ligand>
        <name>substrate</name>
    </ligand>
</feature>
<reference evidence="16 17" key="1">
    <citation type="journal article" date="2018" name="Front. Microbiol.">
        <title>Description and Comparative Genomics of Macrococcus caseolyticus subsp. hominis subsp. nov., Macrococcus goetzii sp. nov., Macrococcus epidermidis sp. nov., and Macrococcus bohemicus sp. nov., Novel Macrococci From Human Clinical Material With Virulence Potential and Suspected Uptake of Foreign DNA by Natural Transformation.</title>
        <authorList>
            <person name="Maslanova I."/>
            <person name="Wertheimer Z."/>
            <person name="Sedlacek I."/>
            <person name="Svec P."/>
            <person name="Indrakova A."/>
            <person name="Kovarovic V."/>
            <person name="Schumann P."/>
            <person name="Sproer C."/>
            <person name="Kralova S."/>
            <person name="Sedo O."/>
            <person name="Kristofova L."/>
            <person name="Vrbovska V."/>
            <person name="Fuzik T."/>
            <person name="Petras P."/>
            <person name="Zdrahal Z."/>
            <person name="Ruzickova V."/>
            <person name="Doskar J."/>
            <person name="Pantucek R."/>
        </authorList>
    </citation>
    <scope>NUCLEOTIDE SEQUENCE [LARGE SCALE GENOMIC DNA]</scope>
    <source>
        <strain evidence="16 17">CCM 4927</strain>
    </source>
</reference>
<comment type="caution">
    <text evidence="16">The sequence shown here is derived from an EMBL/GenBank/DDBJ whole genome shotgun (WGS) entry which is preliminary data.</text>
</comment>
<dbReference type="EC" id="2.7.1.6" evidence="11 12"/>
<dbReference type="Gene3D" id="3.30.230.10">
    <property type="match status" value="1"/>
</dbReference>
<evidence type="ECO:0000256" key="1">
    <source>
        <dbReference type="ARBA" id="ARBA00006566"/>
    </source>
</evidence>
<evidence type="ECO:0000256" key="5">
    <source>
        <dbReference type="ARBA" id="ARBA00022741"/>
    </source>
</evidence>
<keyword evidence="17" id="KW-1185">Reference proteome</keyword>
<evidence type="ECO:0000313" key="17">
    <source>
        <dbReference type="Proteomes" id="UP000229523"/>
    </source>
</evidence>
<evidence type="ECO:0000259" key="13">
    <source>
        <dbReference type="Pfam" id="PF00288"/>
    </source>
</evidence>
<dbReference type="InterPro" id="IPR019741">
    <property type="entry name" value="Galactokinase_CS"/>
</dbReference>
<comment type="subcellular location">
    <subcellularLocation>
        <location evidence="11">Cytoplasm</location>
    </subcellularLocation>
</comment>
<keyword evidence="7 11" id="KW-0067">ATP-binding</keyword>
<feature type="binding site" evidence="11">
    <location>
        <position position="161"/>
    </location>
    <ligand>
        <name>Mg(2+)</name>
        <dbReference type="ChEBI" id="CHEBI:18420"/>
    </ligand>
</feature>
<dbReference type="RefSeq" id="WP_099579416.1">
    <property type="nucleotide sequence ID" value="NZ_MJBI02000002.1"/>
</dbReference>
<evidence type="ECO:0000256" key="2">
    <source>
        <dbReference type="ARBA" id="ARBA00022490"/>
    </source>
</evidence>
<dbReference type="UniPathway" id="UPA00214"/>
<dbReference type="SUPFAM" id="SSF55060">
    <property type="entry name" value="GHMP Kinase, C-terminal domain"/>
    <property type="match status" value="1"/>
</dbReference>
<gene>
    <name evidence="11" type="primary">galK</name>
    <name evidence="16" type="ORF">BFS35_005870</name>
</gene>
<feature type="binding site" evidence="11">
    <location>
        <position position="65"/>
    </location>
    <ligand>
        <name>ATP</name>
        <dbReference type="ChEBI" id="CHEBI:30616"/>
    </ligand>
</feature>
<dbReference type="InterPro" id="IPR006206">
    <property type="entry name" value="Mevalonate/galactokinase"/>
</dbReference>
<evidence type="ECO:0000256" key="9">
    <source>
        <dbReference type="ARBA" id="ARBA00023144"/>
    </source>
</evidence>
<comment type="pathway">
    <text evidence="11">Carbohydrate metabolism; galactose metabolism.</text>
</comment>
<evidence type="ECO:0000256" key="12">
    <source>
        <dbReference type="NCBIfam" id="TIGR00131"/>
    </source>
</evidence>
<dbReference type="SUPFAM" id="SSF54211">
    <property type="entry name" value="Ribosomal protein S5 domain 2-like"/>
    <property type="match status" value="1"/>
</dbReference>
<evidence type="ECO:0000259" key="14">
    <source>
        <dbReference type="Pfam" id="PF08544"/>
    </source>
</evidence>
<dbReference type="FunFam" id="3.30.230.10:FF:000017">
    <property type="entry name" value="Galactokinase"/>
    <property type="match status" value="1"/>
</dbReference>
<evidence type="ECO:0000313" key="16">
    <source>
        <dbReference type="EMBL" id="RAI81092.1"/>
    </source>
</evidence>
<comment type="catalytic activity">
    <reaction evidence="11">
        <text>alpha-D-galactose + ATP = alpha-D-galactose 1-phosphate + ADP + H(+)</text>
        <dbReference type="Rhea" id="RHEA:13553"/>
        <dbReference type="ChEBI" id="CHEBI:15378"/>
        <dbReference type="ChEBI" id="CHEBI:28061"/>
        <dbReference type="ChEBI" id="CHEBI:30616"/>
        <dbReference type="ChEBI" id="CHEBI:58336"/>
        <dbReference type="ChEBI" id="CHEBI:456216"/>
        <dbReference type="EC" id="2.7.1.6"/>
    </reaction>
</comment>
<dbReference type="PANTHER" id="PTHR10457">
    <property type="entry name" value="MEVALONATE KINASE/GALACTOKINASE"/>
    <property type="match status" value="1"/>
</dbReference>
<evidence type="ECO:0000256" key="3">
    <source>
        <dbReference type="ARBA" id="ARBA00022679"/>
    </source>
</evidence>
<feature type="domain" description="GHMP kinase C-terminal" evidence="14">
    <location>
        <begin position="285"/>
        <end position="366"/>
    </location>
</feature>
<feature type="binding site" evidence="11">
    <location>
        <position position="129"/>
    </location>
    <ligand>
        <name>Mg(2+)</name>
        <dbReference type="ChEBI" id="CHEBI:18420"/>
    </ligand>
</feature>
<dbReference type="EMBL" id="MJBI02000002">
    <property type="protein sequence ID" value="RAI81092.1"/>
    <property type="molecule type" value="Genomic_DNA"/>
</dbReference>
<evidence type="ECO:0000256" key="11">
    <source>
        <dbReference type="HAMAP-Rule" id="MF_00246"/>
    </source>
</evidence>
<dbReference type="PROSITE" id="PS00627">
    <property type="entry name" value="GHMP_KINASES_ATP"/>
    <property type="match status" value="1"/>
</dbReference>
<dbReference type="Pfam" id="PF00288">
    <property type="entry name" value="GHMP_kinases_N"/>
    <property type="match status" value="1"/>
</dbReference>
<evidence type="ECO:0000256" key="10">
    <source>
        <dbReference type="ARBA" id="ARBA00023277"/>
    </source>
</evidence>
<feature type="active site" description="Proton acceptor" evidence="11">
    <location>
        <position position="173"/>
    </location>
</feature>
<sequence>MTTLEKRFEDIFHQPSEATYFSPGRINLIGEHLDYNGGYVLPAAISLGTYGLVRKNNTADFNLYSLNFESEGVYTFNDSTLFYNKNNGWSNYVKGVMHIIKEAYHIPFSQGLDILVSGNIPNGAGLSSSASLELLIGKILNDYYNLNLNMLDLIKIGQQVENQFIGLNSGIMDQFAIGMGKSNHAILLNTDDLKYHHTPLDLKKYQLVIINSNKRRELSDSKYNERRKECETALKQLQEHIDIEQLTDLSPETFDKIAHHITDTTLLRRARHVVYENSRTKSAYDALIHDDIETFGKLMNDSHLSLRDDYEVTGQELDTIYNEANKLPYVCGVRMTGAGFGGCAIALVDKQEVETFKSVLATHYKNIIGYEPSFYPVEIGDGPKQLIGGELQ</sequence>
<comment type="function">
    <text evidence="11">Catalyzes the transfer of the gamma-phosphate of ATP to D-galactose to form alpha-D-galactose-1-phosphate (Gal-1-P).</text>
</comment>
<dbReference type="GO" id="GO:0004335">
    <property type="term" value="F:galactokinase activity"/>
    <property type="evidence" value="ECO:0007669"/>
    <property type="project" value="UniProtKB-UniRule"/>
</dbReference>
<dbReference type="PANTHER" id="PTHR10457:SF7">
    <property type="entry name" value="GALACTOKINASE-RELATED"/>
    <property type="match status" value="1"/>
</dbReference>
<evidence type="ECO:0000256" key="8">
    <source>
        <dbReference type="ARBA" id="ARBA00022842"/>
    </source>
</evidence>
<dbReference type="Pfam" id="PF10509">
    <property type="entry name" value="GalKase_gal_bdg"/>
    <property type="match status" value="1"/>
</dbReference>
<accession>A0A395GAW7</accession>
<keyword evidence="4 11" id="KW-0479">Metal-binding</keyword>
<evidence type="ECO:0000256" key="7">
    <source>
        <dbReference type="ARBA" id="ARBA00022840"/>
    </source>
</evidence>
<organism evidence="16 17">
    <name type="scientific">Macrococcoides goetzii</name>
    <dbReference type="NCBI Taxonomy" id="1891097"/>
    <lineage>
        <taxon>Bacteria</taxon>
        <taxon>Bacillati</taxon>
        <taxon>Bacillota</taxon>
        <taxon>Bacilli</taxon>
        <taxon>Bacillales</taxon>
        <taxon>Staphylococcaceae</taxon>
        <taxon>Macrococcoides</taxon>
    </lineage>
</organism>
<dbReference type="Proteomes" id="UP000229523">
    <property type="component" value="Unassembled WGS sequence"/>
</dbReference>
<dbReference type="InterPro" id="IPR022963">
    <property type="entry name" value="Galactokinase_bac"/>
</dbReference>
<feature type="domain" description="Galactokinase N-terminal" evidence="15">
    <location>
        <begin position="6"/>
        <end position="55"/>
    </location>
</feature>
<dbReference type="PRINTS" id="PR00473">
    <property type="entry name" value="GALCTOKINASE"/>
</dbReference>
<evidence type="ECO:0000256" key="6">
    <source>
        <dbReference type="ARBA" id="ARBA00022777"/>
    </source>
</evidence>
<dbReference type="FunFam" id="3.30.70.890:FF:000001">
    <property type="entry name" value="Galactokinase"/>
    <property type="match status" value="1"/>
</dbReference>
<dbReference type="InterPro" id="IPR006204">
    <property type="entry name" value="GHMP_kinase_N_dom"/>
</dbReference>
<protein>
    <recommendedName>
        <fullName evidence="11 12">Galactokinase</fullName>
        <ecNumber evidence="11 12">2.7.1.6</ecNumber>
    </recommendedName>
    <alternativeName>
        <fullName evidence="11">Galactose kinase</fullName>
    </alternativeName>
</protein>
<dbReference type="NCBIfam" id="NF003705">
    <property type="entry name" value="PRK05322.1"/>
    <property type="match status" value="1"/>
</dbReference>
<keyword evidence="3 11" id="KW-0808">Transferase</keyword>
<name>A0A395GAW7_9STAP</name>
<dbReference type="PRINTS" id="PR00959">
    <property type="entry name" value="MEVGALKINASE"/>
</dbReference>
<feature type="site" description="Transition state stabilizer" evidence="11">
    <location>
        <position position="25"/>
    </location>
</feature>
<dbReference type="AlphaFoldDB" id="A0A395GAW7"/>
<keyword evidence="10 11" id="KW-0119">Carbohydrate metabolism</keyword>
<dbReference type="Gene3D" id="3.30.70.890">
    <property type="entry name" value="GHMP kinase, C-terminal domain"/>
    <property type="match status" value="1"/>
</dbReference>
<keyword evidence="6 11" id="KW-0418">Kinase</keyword>
<comment type="similarity">
    <text evidence="1 11">Belongs to the GHMP kinase family. GalK subfamily.</text>
</comment>
<dbReference type="PROSITE" id="PS00106">
    <property type="entry name" value="GALACTOKINASE"/>
    <property type="match status" value="1"/>
</dbReference>
<dbReference type="NCBIfam" id="TIGR00131">
    <property type="entry name" value="gal_kin"/>
    <property type="match status" value="1"/>
</dbReference>
<dbReference type="GO" id="GO:0000287">
    <property type="term" value="F:magnesium ion binding"/>
    <property type="evidence" value="ECO:0007669"/>
    <property type="project" value="UniProtKB-UniRule"/>
</dbReference>
<feature type="binding site" evidence="11">
    <location>
        <begin position="31"/>
        <end position="34"/>
    </location>
    <ligand>
        <name>substrate</name>
    </ligand>
</feature>
<dbReference type="InterPro" id="IPR019539">
    <property type="entry name" value="GalKase_N"/>
</dbReference>
<feature type="domain" description="GHMP kinase N-terminal" evidence="13">
    <location>
        <begin position="91"/>
        <end position="181"/>
    </location>
</feature>
<dbReference type="InterPro" id="IPR036554">
    <property type="entry name" value="GHMP_kinase_C_sf"/>
</dbReference>
<dbReference type="InterPro" id="IPR000705">
    <property type="entry name" value="Galactokinase"/>
</dbReference>
<evidence type="ECO:0000259" key="15">
    <source>
        <dbReference type="Pfam" id="PF10509"/>
    </source>
</evidence>
<feature type="binding site" evidence="11">
    <location>
        <begin position="123"/>
        <end position="129"/>
    </location>
    <ligand>
        <name>ATP</name>
        <dbReference type="ChEBI" id="CHEBI:30616"/>
    </ligand>
</feature>
<keyword evidence="5 11" id="KW-0547">Nucleotide-binding</keyword>
<keyword evidence="8 11" id="KW-0460">Magnesium</keyword>
<dbReference type="InterPro" id="IPR006203">
    <property type="entry name" value="GHMP_knse_ATP-bd_CS"/>
</dbReference>